<comment type="caution">
    <text evidence="1">The sequence shown here is derived from an EMBL/GenBank/DDBJ whole genome shotgun (WGS) entry which is preliminary data.</text>
</comment>
<organism evidence="1 2">
    <name type="scientific">Flavobacterium covae</name>
    <dbReference type="NCBI Taxonomy" id="2906076"/>
    <lineage>
        <taxon>Bacteria</taxon>
        <taxon>Pseudomonadati</taxon>
        <taxon>Bacteroidota</taxon>
        <taxon>Flavobacteriia</taxon>
        <taxon>Flavobacteriales</taxon>
        <taxon>Flavobacteriaceae</taxon>
        <taxon>Flavobacterium</taxon>
    </lineage>
</organism>
<accession>A0ABW8PDX3</accession>
<sequence length="58" mass="6781">MVNECVSFLRVKKEVVFLEDEAIIEDTYNDIESKLSVGAIQVFDRQITIRIQMVLIFM</sequence>
<evidence type="ECO:0000313" key="2">
    <source>
        <dbReference type="Proteomes" id="UP001621713"/>
    </source>
</evidence>
<evidence type="ECO:0000313" key="1">
    <source>
        <dbReference type="EMBL" id="MFK7002395.1"/>
    </source>
</evidence>
<dbReference type="GeneID" id="56897020"/>
<dbReference type="RefSeq" id="WP_158447612.1">
    <property type="nucleotide sequence ID" value="NZ_CP013992.1"/>
</dbReference>
<reference evidence="1 2" key="1">
    <citation type="submission" date="2024-02" db="EMBL/GenBank/DDBJ databases">
        <title>Comparative Genomic Analysis of Flavobacterium Species Causing Columnaris Disease of Freshwater Fish in Thailand: Insights into Virulence and Resistance Mechanisms.</title>
        <authorList>
            <person name="Nguyen D."/>
            <person name="Chokmangmeepisarn P."/>
            <person name="Khianchaikhan K."/>
            <person name="Morishita M."/>
            <person name="Bunnoy A."/>
            <person name="Rodkhum C."/>
        </authorList>
    </citation>
    <scope>NUCLEOTIDE SEQUENCE [LARGE SCALE GENOMIC DNA]</scope>
    <source>
        <strain evidence="1 2">PCBSB2203</strain>
    </source>
</reference>
<gene>
    <name evidence="1" type="ORF">V3467_00835</name>
</gene>
<dbReference type="EMBL" id="JAZHOJ010000001">
    <property type="protein sequence ID" value="MFK7002395.1"/>
    <property type="molecule type" value="Genomic_DNA"/>
</dbReference>
<keyword evidence="2" id="KW-1185">Reference proteome</keyword>
<proteinExistence type="predicted"/>
<name>A0ABW8PDX3_9FLAO</name>
<dbReference type="Proteomes" id="UP001621713">
    <property type="component" value="Unassembled WGS sequence"/>
</dbReference>
<protein>
    <submittedName>
        <fullName evidence="1">Uncharacterized protein</fullName>
    </submittedName>
</protein>